<dbReference type="RefSeq" id="XP_024327602.1">
    <property type="nucleotide sequence ID" value="XM_024464804.1"/>
</dbReference>
<dbReference type="InterPro" id="IPR005828">
    <property type="entry name" value="MFS_sugar_transport-like"/>
</dbReference>
<dbReference type="AlphaFoldDB" id="A0A177AKK5"/>
<dbReference type="InterPro" id="IPR005829">
    <property type="entry name" value="Sugar_transporter_CS"/>
</dbReference>
<keyword evidence="4" id="KW-1133">Transmembrane helix</keyword>
<keyword evidence="5" id="KW-0472">Membrane</keyword>
<protein>
    <recommendedName>
        <fullName evidence="6">Major facilitator superfamily (MFS) profile domain-containing protein</fullName>
    </recommendedName>
</protein>
<dbReference type="Gene3D" id="1.20.1250.20">
    <property type="entry name" value="MFS general substrate transporter like domains"/>
    <property type="match status" value="1"/>
</dbReference>
<evidence type="ECO:0000313" key="7">
    <source>
        <dbReference type="EMBL" id="OAF62330.1"/>
    </source>
</evidence>
<dbReference type="OrthoDB" id="6612291at2759"/>
<dbReference type="Pfam" id="PF00083">
    <property type="entry name" value="Sugar_tr"/>
    <property type="match status" value="1"/>
</dbReference>
<dbReference type="PROSITE" id="PS50850">
    <property type="entry name" value="MFS"/>
    <property type="match status" value="1"/>
</dbReference>
<evidence type="ECO:0000256" key="4">
    <source>
        <dbReference type="ARBA" id="ARBA00022989"/>
    </source>
</evidence>
<comment type="similarity">
    <text evidence="2">Belongs to the major facilitator superfamily. Sugar transporter (TC 2.A.1.1) family.</text>
</comment>
<dbReference type="Proteomes" id="UP000077154">
    <property type="component" value="Unassembled WGS sequence"/>
</dbReference>
<name>A0A177AKK5_9PEZI</name>
<evidence type="ECO:0000256" key="5">
    <source>
        <dbReference type="ARBA" id="ARBA00023136"/>
    </source>
</evidence>
<evidence type="ECO:0000256" key="3">
    <source>
        <dbReference type="ARBA" id="ARBA00022692"/>
    </source>
</evidence>
<dbReference type="GeneID" id="36284211"/>
<dbReference type="EMBL" id="KV441387">
    <property type="protein sequence ID" value="OAF62330.1"/>
    <property type="molecule type" value="Genomic_DNA"/>
</dbReference>
<reference evidence="7" key="1">
    <citation type="submission" date="2016-03" db="EMBL/GenBank/DDBJ databases">
        <title>Updated assembly of Pseudogymnoascus destructans, the fungus causing white-nose syndrome of bats.</title>
        <authorList>
            <person name="Palmer J.M."/>
            <person name="Drees K.P."/>
            <person name="Foster J.T."/>
            <person name="Lindner D.L."/>
        </authorList>
    </citation>
    <scope>NUCLEOTIDE SEQUENCE [LARGE SCALE GENOMIC DNA]</scope>
    <source>
        <strain evidence="7">20631-21</strain>
    </source>
</reference>
<evidence type="ECO:0000256" key="2">
    <source>
        <dbReference type="ARBA" id="ARBA00010992"/>
    </source>
</evidence>
<dbReference type="GO" id="GO:0016020">
    <property type="term" value="C:membrane"/>
    <property type="evidence" value="ECO:0007669"/>
    <property type="project" value="UniProtKB-SubCell"/>
</dbReference>
<dbReference type="SUPFAM" id="SSF103473">
    <property type="entry name" value="MFS general substrate transporter"/>
    <property type="match status" value="1"/>
</dbReference>
<dbReference type="PANTHER" id="PTHR48022:SF46">
    <property type="entry name" value="SUGAR TRANSPORTER, PUTATIVE (AFU_ORTHOLOGUE AFUA_1G11830)-RELATED"/>
    <property type="match status" value="1"/>
</dbReference>
<accession>A0A177AKK5</accession>
<dbReference type="InterPro" id="IPR036259">
    <property type="entry name" value="MFS_trans_sf"/>
</dbReference>
<dbReference type="InterPro" id="IPR050360">
    <property type="entry name" value="MFS_Sugar_Transporters"/>
</dbReference>
<evidence type="ECO:0000256" key="1">
    <source>
        <dbReference type="ARBA" id="ARBA00004141"/>
    </source>
</evidence>
<keyword evidence="3" id="KW-0812">Transmembrane</keyword>
<sequence>MGIGCFLTIIVTFIQTPRHNIGTFIGGRAIIGIGQGIALTAGPIYIGELAPPEIRGKVMSFWQLFYSVRSFLAYWINYACQLNVEKLGEWTGRLSTFSRSWSLSISSFFFRLFPRPHVGTSSTATGSTMPVRYSAVSERLNKELKMKSS</sequence>
<dbReference type="PROSITE" id="PS00217">
    <property type="entry name" value="SUGAR_TRANSPORT_2"/>
    <property type="match status" value="1"/>
</dbReference>
<organism evidence="7">
    <name type="scientific">Pseudogymnoascus destructans</name>
    <dbReference type="NCBI Taxonomy" id="655981"/>
    <lineage>
        <taxon>Eukaryota</taxon>
        <taxon>Fungi</taxon>
        <taxon>Dikarya</taxon>
        <taxon>Ascomycota</taxon>
        <taxon>Pezizomycotina</taxon>
        <taxon>Leotiomycetes</taxon>
        <taxon>Thelebolales</taxon>
        <taxon>Thelebolaceae</taxon>
        <taxon>Pseudogymnoascus</taxon>
    </lineage>
</organism>
<dbReference type="InterPro" id="IPR020846">
    <property type="entry name" value="MFS_dom"/>
</dbReference>
<dbReference type="PANTHER" id="PTHR48022">
    <property type="entry name" value="PLASTIDIC GLUCOSE TRANSPORTER 4"/>
    <property type="match status" value="1"/>
</dbReference>
<proteinExistence type="inferred from homology"/>
<dbReference type="GO" id="GO:0005351">
    <property type="term" value="F:carbohydrate:proton symporter activity"/>
    <property type="evidence" value="ECO:0007669"/>
    <property type="project" value="TreeGrafter"/>
</dbReference>
<evidence type="ECO:0000259" key="6">
    <source>
        <dbReference type="PROSITE" id="PS50850"/>
    </source>
</evidence>
<feature type="domain" description="Major facilitator superfamily (MFS) profile" evidence="6">
    <location>
        <begin position="1"/>
        <end position="149"/>
    </location>
</feature>
<gene>
    <name evidence="7" type="ORF">VC83_01119</name>
</gene>
<comment type="subcellular location">
    <subcellularLocation>
        <location evidence="1">Membrane</location>
        <topology evidence="1">Multi-pass membrane protein</topology>
    </subcellularLocation>
</comment>